<evidence type="ECO:0000313" key="2">
    <source>
        <dbReference type="EMBL" id="NMF58200.1"/>
    </source>
</evidence>
<dbReference type="EMBL" id="JAAVJL010000001">
    <property type="protein sequence ID" value="NMF58200.1"/>
    <property type="molecule type" value="Genomic_DNA"/>
</dbReference>
<dbReference type="Proteomes" id="UP000738376">
    <property type="component" value="Unassembled WGS sequence"/>
</dbReference>
<protein>
    <submittedName>
        <fullName evidence="2">Uncharacterized protein</fullName>
    </submittedName>
</protein>
<keyword evidence="1" id="KW-0175">Coiled coil</keyword>
<evidence type="ECO:0000313" key="3">
    <source>
        <dbReference type="Proteomes" id="UP000738376"/>
    </source>
</evidence>
<accession>A0ABX1LT35</accession>
<feature type="coiled-coil region" evidence="1">
    <location>
        <begin position="2"/>
        <end position="29"/>
    </location>
</feature>
<keyword evidence="3" id="KW-1185">Reference proteome</keyword>
<organism evidence="2 3">
    <name type="scientific">Pseudanabaena yagii GIHE-NHR1</name>
    <dbReference type="NCBI Taxonomy" id="2722753"/>
    <lineage>
        <taxon>Bacteria</taxon>
        <taxon>Bacillati</taxon>
        <taxon>Cyanobacteriota</taxon>
        <taxon>Cyanophyceae</taxon>
        <taxon>Pseudanabaenales</taxon>
        <taxon>Pseudanabaenaceae</taxon>
        <taxon>Pseudanabaena</taxon>
        <taxon>Pseudanabaena yagii</taxon>
    </lineage>
</organism>
<dbReference type="RefSeq" id="WP_169363128.1">
    <property type="nucleotide sequence ID" value="NZ_JAAVJL010000001.1"/>
</dbReference>
<reference evidence="2 3" key="1">
    <citation type="submission" date="2020-03" db="EMBL/GenBank/DDBJ databases">
        <title>Draft Genome Sequence of 2-Methylisoborneol Producing Pseudanabaena yagii Strain GIHE-NHR1 Isolated from North Han River in South Korea.</title>
        <authorList>
            <person name="Jeong J."/>
        </authorList>
    </citation>
    <scope>NUCLEOTIDE SEQUENCE [LARGE SCALE GENOMIC DNA]</scope>
    <source>
        <strain evidence="2 3">GIHE-NHR1</strain>
    </source>
</reference>
<gene>
    <name evidence="2" type="ORF">HC246_09245</name>
</gene>
<comment type="caution">
    <text evidence="2">The sequence shown here is derived from an EMBL/GenBank/DDBJ whole genome shotgun (WGS) entry which is preliminary data.</text>
</comment>
<sequence length="109" mass="12343">MNQEINNRLDRVESALIALAEESQALRQELRATNSSLDSLIEHLYTQRDVVALDVVDIKDELHELKEVTKQQSATADRYAISAQLQAETVKIQAENIRIMIEALNLKQA</sequence>
<evidence type="ECO:0000256" key="1">
    <source>
        <dbReference type="SAM" id="Coils"/>
    </source>
</evidence>
<proteinExistence type="predicted"/>
<name>A0ABX1LT35_9CYAN</name>